<gene>
    <name evidence="2" type="ORF">PSON_ATCC_30995.1.T2500009</name>
</gene>
<proteinExistence type="predicted"/>
<reference evidence="2" key="1">
    <citation type="submission" date="2021-01" db="EMBL/GenBank/DDBJ databases">
        <authorList>
            <consortium name="Genoscope - CEA"/>
            <person name="William W."/>
        </authorList>
    </citation>
    <scope>NUCLEOTIDE SEQUENCE</scope>
</reference>
<protein>
    <submittedName>
        <fullName evidence="2">Uncharacterized protein</fullName>
    </submittedName>
</protein>
<dbReference type="Proteomes" id="UP000692954">
    <property type="component" value="Unassembled WGS sequence"/>
</dbReference>
<dbReference type="AlphaFoldDB" id="A0A8S1RTT9"/>
<name>A0A8S1RTT9_9CILI</name>
<accession>A0A8S1RTT9</accession>
<evidence type="ECO:0000256" key="1">
    <source>
        <dbReference type="SAM" id="MobiDB-lite"/>
    </source>
</evidence>
<evidence type="ECO:0000313" key="3">
    <source>
        <dbReference type="Proteomes" id="UP000692954"/>
    </source>
</evidence>
<organism evidence="2 3">
    <name type="scientific">Paramecium sonneborni</name>
    <dbReference type="NCBI Taxonomy" id="65129"/>
    <lineage>
        <taxon>Eukaryota</taxon>
        <taxon>Sar</taxon>
        <taxon>Alveolata</taxon>
        <taxon>Ciliophora</taxon>
        <taxon>Intramacronucleata</taxon>
        <taxon>Oligohymenophorea</taxon>
        <taxon>Peniculida</taxon>
        <taxon>Parameciidae</taxon>
        <taxon>Paramecium</taxon>
    </lineage>
</organism>
<keyword evidence="3" id="KW-1185">Reference proteome</keyword>
<evidence type="ECO:0000313" key="2">
    <source>
        <dbReference type="EMBL" id="CAD8129904.1"/>
    </source>
</evidence>
<comment type="caution">
    <text evidence="2">The sequence shown here is derived from an EMBL/GenBank/DDBJ whole genome shotgun (WGS) entry which is preliminary data.</text>
</comment>
<feature type="compositionally biased region" description="Basic residues" evidence="1">
    <location>
        <begin position="15"/>
        <end position="29"/>
    </location>
</feature>
<dbReference type="EMBL" id="CAJJDN010000250">
    <property type="protein sequence ID" value="CAD8129904.1"/>
    <property type="molecule type" value="Genomic_DNA"/>
</dbReference>
<sequence>MILVVNGQDLLKDKNYKRKYKKSRRKKNKKIESTYIEKNQKD</sequence>
<feature type="region of interest" description="Disordered" evidence="1">
    <location>
        <begin position="15"/>
        <end position="42"/>
    </location>
</feature>